<name>A0A9N9BT81_9GLOM</name>
<gene>
    <name evidence="3" type="ORF">PBRASI_LOCUS6383</name>
</gene>
<dbReference type="Proteomes" id="UP000789739">
    <property type="component" value="Unassembled WGS sequence"/>
</dbReference>
<sequence>ANSQLDREKAEWLNAIHCNQTEEMTDTFRFQLEMFHQRRGMTTSERRHATEFDPNNGLMM</sequence>
<protein>
    <submittedName>
        <fullName evidence="3">9837_t:CDS:1</fullName>
    </submittedName>
</protein>
<comment type="caution">
    <text evidence="3">The sequence shown here is derived from an EMBL/GenBank/DDBJ whole genome shotgun (WGS) entry which is preliminary data.</text>
</comment>
<dbReference type="PROSITE" id="PS50003">
    <property type="entry name" value="PH_DOMAIN"/>
    <property type="match status" value="1"/>
</dbReference>
<evidence type="ECO:0000259" key="2">
    <source>
        <dbReference type="PROSITE" id="PS50003"/>
    </source>
</evidence>
<accession>A0A9N9BT81</accession>
<dbReference type="AlphaFoldDB" id="A0A9N9BT81"/>
<evidence type="ECO:0000313" key="4">
    <source>
        <dbReference type="Proteomes" id="UP000789739"/>
    </source>
</evidence>
<evidence type="ECO:0000313" key="3">
    <source>
        <dbReference type="EMBL" id="CAG8576382.1"/>
    </source>
</evidence>
<organism evidence="3 4">
    <name type="scientific">Paraglomus brasilianum</name>
    <dbReference type="NCBI Taxonomy" id="144538"/>
    <lineage>
        <taxon>Eukaryota</taxon>
        <taxon>Fungi</taxon>
        <taxon>Fungi incertae sedis</taxon>
        <taxon>Mucoromycota</taxon>
        <taxon>Glomeromycotina</taxon>
        <taxon>Glomeromycetes</taxon>
        <taxon>Paraglomerales</taxon>
        <taxon>Paraglomeraceae</taxon>
        <taxon>Paraglomus</taxon>
    </lineage>
</organism>
<proteinExistence type="predicted"/>
<dbReference type="InterPro" id="IPR001849">
    <property type="entry name" value="PH_domain"/>
</dbReference>
<dbReference type="EMBL" id="CAJVPI010000840">
    <property type="protein sequence ID" value="CAG8576382.1"/>
    <property type="molecule type" value="Genomic_DNA"/>
</dbReference>
<feature type="domain" description="PH" evidence="2">
    <location>
        <begin position="1"/>
        <end position="21"/>
    </location>
</feature>
<reference evidence="3" key="1">
    <citation type="submission" date="2021-06" db="EMBL/GenBank/DDBJ databases">
        <authorList>
            <person name="Kallberg Y."/>
            <person name="Tangrot J."/>
            <person name="Rosling A."/>
        </authorList>
    </citation>
    <scope>NUCLEOTIDE SEQUENCE</scope>
    <source>
        <strain evidence="3">BR232B</strain>
    </source>
</reference>
<feature type="region of interest" description="Disordered" evidence="1">
    <location>
        <begin position="39"/>
        <end position="60"/>
    </location>
</feature>
<feature type="non-terminal residue" evidence="3">
    <location>
        <position position="1"/>
    </location>
</feature>
<evidence type="ECO:0000256" key="1">
    <source>
        <dbReference type="SAM" id="MobiDB-lite"/>
    </source>
</evidence>
<keyword evidence="4" id="KW-1185">Reference proteome</keyword>